<gene>
    <name evidence="1" type="ORF">NPRO_19660</name>
</gene>
<sequence length="170" mass="19077">MKRISDRPKLQKSRVSFKAVQVLVFTAMDLETALIKHYKRAGQVPSWNGSGFGSNDPGRNREKTNVKPEGFDATFPISIDFETSVLPPGSYSASQALALVKESLSYTFRYERPHSDLDSSEVTVTETPMTVREILRLLLSSLPAGWQATLFPSHVILYKESQTYEYGARI</sequence>
<dbReference type="AlphaFoldDB" id="A0A809SAK4"/>
<protein>
    <submittedName>
        <fullName evidence="1">GIY-YIG nuclease family protein, partial</fullName>
    </submittedName>
</protein>
<proteinExistence type="predicted"/>
<dbReference type="KEGG" id="npy:NPRO_19660"/>
<evidence type="ECO:0000313" key="1">
    <source>
        <dbReference type="EMBL" id="BBO24371.1"/>
    </source>
</evidence>
<organism evidence="1 2">
    <name type="scientific">Candidatus Nitrosymbiomonas proteolyticus</name>
    <dbReference type="NCBI Taxonomy" id="2608984"/>
    <lineage>
        <taxon>Bacteria</taxon>
        <taxon>Bacillati</taxon>
        <taxon>Armatimonadota</taxon>
        <taxon>Armatimonadota incertae sedis</taxon>
        <taxon>Candidatus Nitrosymbiomonas</taxon>
    </lineage>
</organism>
<evidence type="ECO:0000313" key="2">
    <source>
        <dbReference type="Proteomes" id="UP000662873"/>
    </source>
</evidence>
<dbReference type="EMBL" id="AP021858">
    <property type="protein sequence ID" value="BBO24371.1"/>
    <property type="molecule type" value="Genomic_DNA"/>
</dbReference>
<reference evidence="1" key="1">
    <citation type="journal article" name="DNA Res.">
        <title>The physiological potential of anammox bacteria as revealed by their core genome structure.</title>
        <authorList>
            <person name="Okubo T."/>
            <person name="Toyoda A."/>
            <person name="Fukuhara K."/>
            <person name="Uchiyama I."/>
            <person name="Harigaya Y."/>
            <person name="Kuroiwa M."/>
            <person name="Suzuki T."/>
            <person name="Murakami Y."/>
            <person name="Suwa Y."/>
            <person name="Takami H."/>
        </authorList>
    </citation>
    <scope>NUCLEOTIDE SEQUENCE</scope>
    <source>
        <strain evidence="1">317325-2</strain>
    </source>
</reference>
<dbReference type="Proteomes" id="UP000662873">
    <property type="component" value="Chromosome"/>
</dbReference>
<name>A0A809SAK4_9BACT</name>
<accession>A0A809SAK4</accession>